<dbReference type="PANTHER" id="PTHR43818:SF10">
    <property type="entry name" value="NADH-DEPENDENT DEHYDROGENASE-RELATED"/>
    <property type="match status" value="1"/>
</dbReference>
<dbReference type="GO" id="GO:0000166">
    <property type="term" value="F:nucleotide binding"/>
    <property type="evidence" value="ECO:0007669"/>
    <property type="project" value="InterPro"/>
</dbReference>
<dbReference type="InterPro" id="IPR000683">
    <property type="entry name" value="Gfo/Idh/MocA-like_OxRdtase_N"/>
</dbReference>
<dbReference type="Pfam" id="PF01408">
    <property type="entry name" value="GFO_IDH_MocA"/>
    <property type="match status" value="1"/>
</dbReference>
<evidence type="ECO:0000313" key="3">
    <source>
        <dbReference type="EMBL" id="QII46523.1"/>
    </source>
</evidence>
<dbReference type="EMBL" id="CP049616">
    <property type="protein sequence ID" value="QII46523.1"/>
    <property type="molecule type" value="Genomic_DNA"/>
</dbReference>
<feature type="domain" description="Gfo/Idh/MocA-like oxidoreductase N-terminal" evidence="1">
    <location>
        <begin position="34"/>
        <end position="153"/>
    </location>
</feature>
<sequence length="474" mass="52894">MNKREFIKKSSVGALGIMFAPSILKAGFPKDKLRTAHIGVGNMGMEDLKAVSSHEAVEVVALCDVDALNLSAAHKMHPGARIFFDYRAMLEEMGDEIDAVIVSTPDHTHAPASLMAMHMDKPVYCQKPLTHYVSESREMKKVAAEKGLITQMGIQVHSFYDYKLATLLIQSGIIGKVHTVHAWSPKNWGYDGPLPEGEDPVPERLDWNLWLGTSKERPYKDGMYHPGNWRKLMDYGCGTLGDMGVHIFDTPYNALELDVPRTIMTECRPTNGFGFPENNKVTYEFPGTKYTGKSLKWIWYDGPGVPEMHEDLMLPGMEMKKDNAAAKKSDGNSISLDAGVAGENELPEQGAMFVGTKGRLLLPHFMQLPKKIRKGKYVDISKEIAKVSEENNLGEPIRNYATEGPKHYHQFVDACLGKDTTTAPFDYAARLTETILLGTIAGRFPGETLHWDAETAQFKEEKANKYLAGDYRNF</sequence>
<dbReference type="Pfam" id="PF19051">
    <property type="entry name" value="GFO_IDH_MocA_C2"/>
    <property type="match status" value="1"/>
</dbReference>
<dbReference type="InterPro" id="IPR036291">
    <property type="entry name" value="NAD(P)-bd_dom_sf"/>
</dbReference>
<dbReference type="InterPro" id="IPR050463">
    <property type="entry name" value="Gfo/Idh/MocA_oxidrdct_glycsds"/>
</dbReference>
<proteinExistence type="predicted"/>
<evidence type="ECO:0000259" key="1">
    <source>
        <dbReference type="Pfam" id="PF01408"/>
    </source>
</evidence>
<accession>A0A6G7J6N3</accession>
<gene>
    <name evidence="3" type="ORF">GVT53_18155</name>
</gene>
<protein>
    <submittedName>
        <fullName evidence="3">Gfo/Idh/MocA family oxidoreductase</fullName>
    </submittedName>
</protein>
<keyword evidence="4" id="KW-1185">Reference proteome</keyword>
<evidence type="ECO:0000313" key="4">
    <source>
        <dbReference type="Proteomes" id="UP000502928"/>
    </source>
</evidence>
<dbReference type="PANTHER" id="PTHR43818">
    <property type="entry name" value="BCDNA.GH03377"/>
    <property type="match status" value="1"/>
</dbReference>
<evidence type="ECO:0000259" key="2">
    <source>
        <dbReference type="Pfam" id="PF19051"/>
    </source>
</evidence>
<dbReference type="Gene3D" id="3.40.50.720">
    <property type="entry name" value="NAD(P)-binding Rossmann-like Domain"/>
    <property type="match status" value="1"/>
</dbReference>
<dbReference type="SUPFAM" id="SSF51735">
    <property type="entry name" value="NAD(P)-binding Rossmann-fold domains"/>
    <property type="match status" value="1"/>
</dbReference>
<organism evidence="3 4">
    <name type="scientific">Flagellimonas oceani</name>
    <dbReference type="NCBI Taxonomy" id="2698672"/>
    <lineage>
        <taxon>Bacteria</taxon>
        <taxon>Pseudomonadati</taxon>
        <taxon>Bacteroidota</taxon>
        <taxon>Flavobacteriia</taxon>
        <taxon>Flavobacteriales</taxon>
        <taxon>Flavobacteriaceae</taxon>
        <taxon>Flagellimonas</taxon>
    </lineage>
</organism>
<feature type="domain" description="Gfo/Idh/MocA-like oxidoreductase bacterial type C-terminal" evidence="2">
    <location>
        <begin position="192"/>
        <end position="251"/>
    </location>
</feature>
<dbReference type="KEGG" id="mut:GVT53_18155"/>
<name>A0A6G7J6N3_9FLAO</name>
<dbReference type="AlphaFoldDB" id="A0A6G7J6N3"/>
<dbReference type="Gene3D" id="3.30.360.10">
    <property type="entry name" value="Dihydrodipicolinate Reductase, domain 2"/>
    <property type="match status" value="1"/>
</dbReference>
<dbReference type="SUPFAM" id="SSF55347">
    <property type="entry name" value="Glyceraldehyde-3-phosphate dehydrogenase-like, C-terminal domain"/>
    <property type="match status" value="1"/>
</dbReference>
<dbReference type="Proteomes" id="UP000502928">
    <property type="component" value="Chromosome"/>
</dbReference>
<dbReference type="RefSeq" id="WP_166249895.1">
    <property type="nucleotide sequence ID" value="NZ_CP049616.1"/>
</dbReference>
<reference evidence="3 4" key="1">
    <citation type="submission" date="2020-02" db="EMBL/GenBank/DDBJ databases">
        <title>Complete genome of Muricauda sp. 501str8.</title>
        <authorList>
            <person name="Dong B."/>
            <person name="Zhu S."/>
            <person name="Yang J."/>
            <person name="Chen J."/>
        </authorList>
    </citation>
    <scope>NUCLEOTIDE SEQUENCE [LARGE SCALE GENOMIC DNA]</scope>
    <source>
        <strain evidence="3 4">501str8</strain>
    </source>
</reference>
<dbReference type="InterPro" id="IPR043906">
    <property type="entry name" value="Gfo/Idh/MocA_OxRdtase_bact_C"/>
</dbReference>